<feature type="transmembrane region" description="Helical" evidence="1">
    <location>
        <begin position="255"/>
        <end position="276"/>
    </location>
</feature>
<dbReference type="STRING" id="937334.SAMN05444406_12910"/>
<dbReference type="AlphaFoldDB" id="A0A1I5XPN1"/>
<sequence length="483" mass="56009">MQNLKWKVEGFYNFQTLIKSGDEREKFIFNAALFLIVFLSMLEPKQVKTLLGLNIIWFYPQYIILAFLVFWRFSGNITNLFRRDIIFGNLNKDILSFCYLFSCIYILSALLNFSKSYDILFSLRGLFKVLLQYVFFVSLVVILVADYPQVIIKVLKYLFVLSAGVVVFVLIGIFGYIIKFNILPFQKIIDYQIISQSWVKILNFTVFFPKFGGVFPETQALGFFLLMAYVSYTVLKKYGITFNKILDFYGKLLPIFSILTFSKTVIPAVGIFLIWNNYENKKNIRFKVVASLLFFISFYFLLINPYVLSVEKYFVYGTRIDLTEKMDTIKEELVDDGEIVYDESEDITESIPADSLGGRIFHVVTFFNYAANNILSFFVGMGPYNYGNYMHSINPNLFNRYTNAVSIFTIFIESGLLGFSIYLLLWGYMIIKSKSFLTKCALFSLLIGNVGQPNWNMDILLICAIMVYSLDKYGRILLNENSN</sequence>
<reference evidence="2 3" key="1">
    <citation type="submission" date="2016-10" db="EMBL/GenBank/DDBJ databases">
        <authorList>
            <person name="de Groot N.N."/>
        </authorList>
    </citation>
    <scope>NUCLEOTIDE SEQUENCE [LARGE SCALE GENOMIC DNA]</scope>
    <source>
        <strain evidence="2 3">DSM 20678</strain>
    </source>
</reference>
<evidence type="ECO:0008006" key="4">
    <source>
        <dbReference type="Google" id="ProtNLM"/>
    </source>
</evidence>
<keyword evidence="1" id="KW-1133">Transmembrane helix</keyword>
<dbReference type="RefSeq" id="WP_092282634.1">
    <property type="nucleotide sequence ID" value="NZ_FOXR01000029.1"/>
</dbReference>
<feature type="transmembrane region" description="Helical" evidence="1">
    <location>
        <begin position="56"/>
        <end position="74"/>
    </location>
</feature>
<feature type="transmembrane region" description="Helical" evidence="1">
    <location>
        <begin position="157"/>
        <end position="178"/>
    </location>
</feature>
<evidence type="ECO:0000256" key="1">
    <source>
        <dbReference type="SAM" id="Phobius"/>
    </source>
</evidence>
<dbReference type="EMBL" id="FOXR01000029">
    <property type="protein sequence ID" value="SFQ33860.1"/>
    <property type="molecule type" value="Genomic_DNA"/>
</dbReference>
<protein>
    <recommendedName>
        <fullName evidence="4">O-Antigen ligase</fullName>
    </recommendedName>
</protein>
<feature type="transmembrane region" description="Helical" evidence="1">
    <location>
        <begin position="125"/>
        <end position="145"/>
    </location>
</feature>
<dbReference type="Proteomes" id="UP000198577">
    <property type="component" value="Unassembled WGS sequence"/>
</dbReference>
<keyword evidence="1" id="KW-0472">Membrane</keyword>
<feature type="transmembrane region" description="Helical" evidence="1">
    <location>
        <begin position="27"/>
        <end position="44"/>
    </location>
</feature>
<feature type="transmembrane region" description="Helical" evidence="1">
    <location>
        <begin position="218"/>
        <end position="235"/>
    </location>
</feature>
<evidence type="ECO:0000313" key="2">
    <source>
        <dbReference type="EMBL" id="SFQ33860.1"/>
    </source>
</evidence>
<feature type="transmembrane region" description="Helical" evidence="1">
    <location>
        <begin position="94"/>
        <end position="113"/>
    </location>
</feature>
<keyword evidence="1" id="KW-0812">Transmembrane</keyword>
<evidence type="ECO:0000313" key="3">
    <source>
        <dbReference type="Proteomes" id="UP000198577"/>
    </source>
</evidence>
<feature type="transmembrane region" description="Helical" evidence="1">
    <location>
        <begin position="288"/>
        <end position="308"/>
    </location>
</feature>
<gene>
    <name evidence="2" type="ORF">SAMN05444406_12910</name>
</gene>
<keyword evidence="3" id="KW-1185">Reference proteome</keyword>
<dbReference type="OrthoDB" id="104748at2"/>
<name>A0A1I5XPN1_9FIRM</name>
<organism evidence="2 3">
    <name type="scientific">Caldicoprobacter faecalis</name>
    <dbReference type="NCBI Taxonomy" id="937334"/>
    <lineage>
        <taxon>Bacteria</taxon>
        <taxon>Bacillati</taxon>
        <taxon>Bacillota</taxon>
        <taxon>Clostridia</taxon>
        <taxon>Caldicoprobacterales</taxon>
        <taxon>Caldicoprobacteraceae</taxon>
        <taxon>Caldicoprobacter</taxon>
    </lineage>
</organism>
<proteinExistence type="predicted"/>
<accession>A0A1I5XPN1</accession>
<feature type="transmembrane region" description="Helical" evidence="1">
    <location>
        <begin position="404"/>
        <end position="425"/>
    </location>
</feature>